<proteinExistence type="predicted"/>
<gene>
    <name evidence="1" type="ORF">GCM10012287_41570</name>
</gene>
<sequence>MPERNINFGLFGADGTKGSQAAADVLDRLALEGGIISPVTTRRGLNARLNYLTRSAAGYRAMREAGITVTPRTLRAWRRRTQTPSPANRERIDAAYRAYRRHNIANHLRQRLNAQGGTRVEIHPLDQTSVQNRHRRVLNFRRFTIRNWDRIIHAWDTGDDQALADAWDDTLPDLGSEWGKYEYVTAVAFSA</sequence>
<evidence type="ECO:0000313" key="2">
    <source>
        <dbReference type="Proteomes" id="UP000631535"/>
    </source>
</evidence>
<organism evidence="1 2">
    <name type="scientific">Streptomyces daqingensis</name>
    <dbReference type="NCBI Taxonomy" id="1472640"/>
    <lineage>
        <taxon>Bacteria</taxon>
        <taxon>Bacillati</taxon>
        <taxon>Actinomycetota</taxon>
        <taxon>Actinomycetes</taxon>
        <taxon>Kitasatosporales</taxon>
        <taxon>Streptomycetaceae</taxon>
        <taxon>Streptomyces</taxon>
    </lineage>
</organism>
<dbReference type="Proteomes" id="UP000631535">
    <property type="component" value="Unassembled WGS sequence"/>
</dbReference>
<dbReference type="EMBL" id="BMMP01000014">
    <property type="protein sequence ID" value="GGO53892.1"/>
    <property type="molecule type" value="Genomic_DNA"/>
</dbReference>
<evidence type="ECO:0008006" key="3">
    <source>
        <dbReference type="Google" id="ProtNLM"/>
    </source>
</evidence>
<accession>A0ABQ2MKY3</accession>
<name>A0ABQ2MKY3_9ACTN</name>
<protein>
    <recommendedName>
        <fullName evidence="3">Transcriptional regulator</fullName>
    </recommendedName>
</protein>
<reference evidence="2" key="1">
    <citation type="journal article" date="2019" name="Int. J. Syst. Evol. Microbiol.">
        <title>The Global Catalogue of Microorganisms (GCM) 10K type strain sequencing project: providing services to taxonomists for standard genome sequencing and annotation.</title>
        <authorList>
            <consortium name="The Broad Institute Genomics Platform"/>
            <consortium name="The Broad Institute Genome Sequencing Center for Infectious Disease"/>
            <person name="Wu L."/>
            <person name="Ma J."/>
        </authorList>
    </citation>
    <scope>NUCLEOTIDE SEQUENCE [LARGE SCALE GENOMIC DNA]</scope>
    <source>
        <strain evidence="2">CGMCC 4.7178</strain>
    </source>
</reference>
<keyword evidence="2" id="KW-1185">Reference proteome</keyword>
<dbReference type="RefSeq" id="WP_189038707.1">
    <property type="nucleotide sequence ID" value="NZ_BMMP01000014.1"/>
</dbReference>
<evidence type="ECO:0000313" key="1">
    <source>
        <dbReference type="EMBL" id="GGO53892.1"/>
    </source>
</evidence>
<comment type="caution">
    <text evidence="1">The sequence shown here is derived from an EMBL/GenBank/DDBJ whole genome shotgun (WGS) entry which is preliminary data.</text>
</comment>